<feature type="compositionally biased region" description="Polar residues" evidence="1">
    <location>
        <begin position="290"/>
        <end position="308"/>
    </location>
</feature>
<reference evidence="3 4" key="1">
    <citation type="submission" date="2021-05" db="EMBL/GenBank/DDBJ databases">
        <title>Roseococcus sp. XZZS9, whole genome shotgun sequencing project.</title>
        <authorList>
            <person name="Zhao G."/>
            <person name="Shen L."/>
        </authorList>
    </citation>
    <scope>NUCLEOTIDE SEQUENCE [LARGE SCALE GENOMIC DNA]</scope>
    <source>
        <strain evidence="3 4">XZZS9</strain>
    </source>
</reference>
<comment type="caution">
    <text evidence="3">The sequence shown here is derived from an EMBL/GenBank/DDBJ whole genome shotgun (WGS) entry which is preliminary data.</text>
</comment>
<keyword evidence="2" id="KW-0732">Signal</keyword>
<dbReference type="Gene3D" id="3.90.226.10">
    <property type="entry name" value="2-enoyl-CoA Hydratase, Chain A, domain 1"/>
    <property type="match status" value="1"/>
</dbReference>
<feature type="signal peptide" evidence="2">
    <location>
        <begin position="1"/>
        <end position="20"/>
    </location>
</feature>
<evidence type="ECO:0000313" key="4">
    <source>
        <dbReference type="Proteomes" id="UP000766336"/>
    </source>
</evidence>
<evidence type="ECO:0000256" key="2">
    <source>
        <dbReference type="SAM" id="SignalP"/>
    </source>
</evidence>
<dbReference type="Proteomes" id="UP000766336">
    <property type="component" value="Unassembled WGS sequence"/>
</dbReference>
<feature type="chain" id="PRO_5045324272" evidence="2">
    <location>
        <begin position="21"/>
        <end position="329"/>
    </location>
</feature>
<name>A0ABS5QD56_9PROT</name>
<sequence>MPRLVLGGLLASLAPTVTLAQSTQAQTTQAQTPPAQVYVARAGNVASIVVSGRIAPETESAFRSAVSANRGARVVLSSDGGSLVPALSIGRLIRENRLQTYVPDRARCFSACSLIWLAGTERHIGQRAAIGFHAAYVAQQGGPGMVSSAGNAVIGAYLSRLGYNDGAIRLFTSAPPNQMVVVKPNQFEQNGVSVRQTAMALPSSPGTAPASTAAVGAPGGFGGIWVGQIQCGKGFPSVNARMSVRDEGNRFLVKFDVTPSPGAPANPRSRYRLRGERQQNGSIRLASDGATATPQRGQPVSMTGTVSGDTFAARVSGPEECAPLTMRRR</sequence>
<organism evidence="3 4">
    <name type="scientific">Roseococcus pinisoli</name>
    <dbReference type="NCBI Taxonomy" id="2835040"/>
    <lineage>
        <taxon>Bacteria</taxon>
        <taxon>Pseudomonadati</taxon>
        <taxon>Pseudomonadota</taxon>
        <taxon>Alphaproteobacteria</taxon>
        <taxon>Acetobacterales</taxon>
        <taxon>Roseomonadaceae</taxon>
        <taxon>Roseococcus</taxon>
    </lineage>
</organism>
<protein>
    <submittedName>
        <fullName evidence="3">Uncharacterized protein</fullName>
    </submittedName>
</protein>
<dbReference type="RefSeq" id="WP_213670016.1">
    <property type="nucleotide sequence ID" value="NZ_JAHCDA010000002.1"/>
</dbReference>
<evidence type="ECO:0000313" key="3">
    <source>
        <dbReference type="EMBL" id="MBS7811328.1"/>
    </source>
</evidence>
<proteinExistence type="predicted"/>
<dbReference type="InterPro" id="IPR029045">
    <property type="entry name" value="ClpP/crotonase-like_dom_sf"/>
</dbReference>
<dbReference type="SUPFAM" id="SSF52096">
    <property type="entry name" value="ClpP/crotonase"/>
    <property type="match status" value="1"/>
</dbReference>
<gene>
    <name evidence="3" type="ORF">KHU32_10290</name>
</gene>
<dbReference type="EMBL" id="JAHCDA010000002">
    <property type="protein sequence ID" value="MBS7811328.1"/>
    <property type="molecule type" value="Genomic_DNA"/>
</dbReference>
<keyword evidence="4" id="KW-1185">Reference proteome</keyword>
<feature type="region of interest" description="Disordered" evidence="1">
    <location>
        <begin position="258"/>
        <end position="310"/>
    </location>
</feature>
<evidence type="ECO:0000256" key="1">
    <source>
        <dbReference type="SAM" id="MobiDB-lite"/>
    </source>
</evidence>
<accession>A0ABS5QD56</accession>